<organism evidence="1 2">
    <name type="scientific">Didymella pomorum</name>
    <dbReference type="NCBI Taxonomy" id="749634"/>
    <lineage>
        <taxon>Eukaryota</taxon>
        <taxon>Fungi</taxon>
        <taxon>Dikarya</taxon>
        <taxon>Ascomycota</taxon>
        <taxon>Pezizomycotina</taxon>
        <taxon>Dothideomycetes</taxon>
        <taxon>Pleosporomycetidae</taxon>
        <taxon>Pleosporales</taxon>
        <taxon>Pleosporineae</taxon>
        <taxon>Didymellaceae</taxon>
        <taxon>Didymella</taxon>
    </lineage>
</organism>
<dbReference type="AlphaFoldDB" id="A0A9W8ZIJ1"/>
<reference evidence="1" key="1">
    <citation type="submission" date="2022-10" db="EMBL/GenBank/DDBJ databases">
        <title>Tapping the CABI collections for fungal endophytes: first genome assemblies for Collariella, Neodidymelliopsis, Ascochyta clinopodiicola, Didymella pomorum, Didymosphaeria variabile, Neocosmospora piperis and Neocucurbitaria cava.</title>
        <authorList>
            <person name="Hill R."/>
        </authorList>
    </citation>
    <scope>NUCLEOTIDE SEQUENCE</scope>
    <source>
        <strain evidence="1">IMI 355091</strain>
    </source>
</reference>
<dbReference type="EMBL" id="JAPEVA010000026">
    <property type="protein sequence ID" value="KAJ4406610.1"/>
    <property type="molecule type" value="Genomic_DNA"/>
</dbReference>
<gene>
    <name evidence="1" type="ORF">N0V91_004554</name>
</gene>
<protein>
    <submittedName>
        <fullName evidence="1">Uncharacterized protein</fullName>
    </submittedName>
</protein>
<keyword evidence="2" id="KW-1185">Reference proteome</keyword>
<accession>A0A9W8ZIJ1</accession>
<evidence type="ECO:0000313" key="1">
    <source>
        <dbReference type="EMBL" id="KAJ4406610.1"/>
    </source>
</evidence>
<dbReference type="Proteomes" id="UP001140510">
    <property type="component" value="Unassembled WGS sequence"/>
</dbReference>
<proteinExistence type="predicted"/>
<evidence type="ECO:0000313" key="2">
    <source>
        <dbReference type="Proteomes" id="UP001140510"/>
    </source>
</evidence>
<dbReference type="OrthoDB" id="40579at2759"/>
<name>A0A9W8ZIJ1_9PLEO</name>
<sequence>MRAPSHIDFRAAVKMSQQAAIISGEPKLTPLPTYQNQIVNECYSYTPTPEPELRYTTEIEQDSFSFSRGATPQTPAGPIGNDDSLPLINDMSYLDCRPWSGEGLVPVGLGFGDMDMAMRDDSWMTPEPGDMLQANYFAQHTDLTSLDPPHDTCDASLAMPVDWSSVQMPLHDDTISEEKALDGGLDSGIVMQGEWVKAHPLWQDTFIDMGNMVTLAPYVPRMQVIPSNAPVWEDVFMPSPIAY</sequence>
<comment type="caution">
    <text evidence="1">The sequence shown here is derived from an EMBL/GenBank/DDBJ whole genome shotgun (WGS) entry which is preliminary data.</text>
</comment>